<dbReference type="PROSITE" id="PS00150">
    <property type="entry name" value="ACYLPHOSPHATASE_1"/>
    <property type="match status" value="1"/>
</dbReference>
<evidence type="ECO:0000256" key="6">
    <source>
        <dbReference type="RuleBase" id="RU000553"/>
    </source>
</evidence>
<dbReference type="InterPro" id="IPR036046">
    <property type="entry name" value="Acylphosphatase-like_dom_sf"/>
</dbReference>
<reference evidence="11 12" key="1">
    <citation type="submission" date="2015-11" db="EMBL/GenBank/DDBJ databases">
        <title>The genome of Candidatus Endoriftia persephone in Ridgeia piscesae and population structure of the North Eastern Pacific vestimentiferan symbionts.</title>
        <authorList>
            <person name="Perez M."/>
            <person name="Juniper K.S."/>
        </authorList>
    </citation>
    <scope>NUCLEOTIDE SEQUENCE [LARGE SCALE GENOMIC DNA]</scope>
    <source>
        <strain evidence="10">Ind10</strain>
        <strain evidence="9">Ind11</strain>
    </source>
</reference>
<organism evidence="9 12">
    <name type="scientific">endosymbiont of Ridgeia piscesae</name>
    <dbReference type="NCBI Taxonomy" id="54398"/>
    <lineage>
        <taxon>Bacteria</taxon>
        <taxon>Pseudomonadati</taxon>
        <taxon>Pseudomonadota</taxon>
        <taxon>Gammaproteobacteria</taxon>
        <taxon>sulfur-oxidizing symbionts</taxon>
    </lineage>
</organism>
<evidence type="ECO:0000256" key="2">
    <source>
        <dbReference type="ARBA" id="ARBA00012150"/>
    </source>
</evidence>
<dbReference type="Gene3D" id="3.30.70.100">
    <property type="match status" value="1"/>
</dbReference>
<evidence type="ECO:0000259" key="8">
    <source>
        <dbReference type="PROSITE" id="PS51160"/>
    </source>
</evidence>
<dbReference type="InterPro" id="IPR001792">
    <property type="entry name" value="Acylphosphatase-like_dom"/>
</dbReference>
<dbReference type="NCBIfam" id="NF011022">
    <property type="entry name" value="PRK14451.1"/>
    <property type="match status" value="1"/>
</dbReference>
<sequence length="98" mass="10572">MKTSVNEKGGVVCCRCYVSGRVQGVFFRATSRREAERLGLTGYAKNLLDGRVEVVACGDAAAVDALREWLHQGPPSAQVTAVVCETLFGEEYRGFSIG</sequence>
<gene>
    <name evidence="9" type="ORF">Ga0074115_12639</name>
    <name evidence="10" type="ORF">Ga0076813_16734</name>
</gene>
<evidence type="ECO:0000313" key="12">
    <source>
        <dbReference type="Proteomes" id="UP000051634"/>
    </source>
</evidence>
<dbReference type="EC" id="3.6.1.7" evidence="2 5"/>
<keyword evidence="12" id="KW-1185">Reference proteome</keyword>
<dbReference type="OrthoDB" id="5295388at2"/>
<comment type="caution">
    <text evidence="9">The sequence shown here is derived from an EMBL/GenBank/DDBJ whole genome shotgun (WGS) entry which is preliminary data.</text>
</comment>
<feature type="active site" evidence="5">
    <location>
        <position position="28"/>
    </location>
</feature>
<dbReference type="PROSITE" id="PS00151">
    <property type="entry name" value="ACYLPHOSPHATASE_2"/>
    <property type="match status" value="1"/>
</dbReference>
<evidence type="ECO:0000256" key="5">
    <source>
        <dbReference type="PROSITE-ProRule" id="PRU00520"/>
    </source>
</evidence>
<evidence type="ECO:0000256" key="7">
    <source>
        <dbReference type="RuleBase" id="RU004168"/>
    </source>
</evidence>
<dbReference type="Proteomes" id="UP000051634">
    <property type="component" value="Unassembled WGS sequence"/>
</dbReference>
<evidence type="ECO:0000313" key="11">
    <source>
        <dbReference type="Proteomes" id="UP000051276"/>
    </source>
</evidence>
<evidence type="ECO:0000256" key="1">
    <source>
        <dbReference type="ARBA" id="ARBA00005614"/>
    </source>
</evidence>
<name>A0A0T5YZ24_9GAMM</name>
<dbReference type="NCBIfam" id="NF011000">
    <property type="entry name" value="PRK14426.1"/>
    <property type="match status" value="1"/>
</dbReference>
<dbReference type="EMBL" id="LDXT01000071">
    <property type="protein sequence ID" value="KRT55890.1"/>
    <property type="molecule type" value="Genomic_DNA"/>
</dbReference>
<evidence type="ECO:0000256" key="3">
    <source>
        <dbReference type="ARBA" id="ARBA00015991"/>
    </source>
</evidence>
<dbReference type="Proteomes" id="UP000051276">
    <property type="component" value="Unassembled WGS sequence"/>
</dbReference>
<dbReference type="EMBL" id="LMXI01000021">
    <property type="protein sequence ID" value="KRT60127.1"/>
    <property type="molecule type" value="Genomic_DNA"/>
</dbReference>
<comment type="catalytic activity">
    <reaction evidence="4 5 6">
        <text>an acyl phosphate + H2O = a carboxylate + phosphate + H(+)</text>
        <dbReference type="Rhea" id="RHEA:14965"/>
        <dbReference type="ChEBI" id="CHEBI:15377"/>
        <dbReference type="ChEBI" id="CHEBI:15378"/>
        <dbReference type="ChEBI" id="CHEBI:29067"/>
        <dbReference type="ChEBI" id="CHEBI:43474"/>
        <dbReference type="ChEBI" id="CHEBI:59918"/>
        <dbReference type="EC" id="3.6.1.7"/>
    </reaction>
</comment>
<dbReference type="AlphaFoldDB" id="A0A0T5YZ24"/>
<proteinExistence type="inferred from homology"/>
<keyword evidence="5 6" id="KW-0378">Hydrolase</keyword>
<evidence type="ECO:0000256" key="4">
    <source>
        <dbReference type="ARBA" id="ARBA00047645"/>
    </source>
</evidence>
<dbReference type="PATRIC" id="fig|54398.3.peg.2596"/>
<evidence type="ECO:0000313" key="10">
    <source>
        <dbReference type="EMBL" id="KRT60127.1"/>
    </source>
</evidence>
<dbReference type="STRING" id="54398.Ga0074115_12639"/>
<feature type="domain" description="Acylphosphatase-like" evidence="8">
    <location>
        <begin position="13"/>
        <end position="98"/>
    </location>
</feature>
<feature type="active site" evidence="5">
    <location>
        <position position="46"/>
    </location>
</feature>
<accession>A0A0T5YZ24</accession>
<comment type="similarity">
    <text evidence="1 7">Belongs to the acylphosphatase family.</text>
</comment>
<dbReference type="InterPro" id="IPR020456">
    <property type="entry name" value="Acylphosphatase"/>
</dbReference>
<dbReference type="PANTHER" id="PTHR47268:SF4">
    <property type="entry name" value="ACYLPHOSPHATASE"/>
    <property type="match status" value="1"/>
</dbReference>
<evidence type="ECO:0000313" key="9">
    <source>
        <dbReference type="EMBL" id="KRT55890.1"/>
    </source>
</evidence>
<dbReference type="GO" id="GO:0003998">
    <property type="term" value="F:acylphosphatase activity"/>
    <property type="evidence" value="ECO:0007669"/>
    <property type="project" value="UniProtKB-EC"/>
</dbReference>
<dbReference type="RefSeq" id="WP_057957289.1">
    <property type="nucleotide sequence ID" value="NZ_KQ557041.1"/>
</dbReference>
<dbReference type="PROSITE" id="PS51160">
    <property type="entry name" value="ACYLPHOSPHATASE_3"/>
    <property type="match status" value="1"/>
</dbReference>
<dbReference type="PANTHER" id="PTHR47268">
    <property type="entry name" value="ACYLPHOSPHATASE"/>
    <property type="match status" value="1"/>
</dbReference>
<dbReference type="Pfam" id="PF00708">
    <property type="entry name" value="Acylphosphatase"/>
    <property type="match status" value="1"/>
</dbReference>
<protein>
    <recommendedName>
        <fullName evidence="3 5">Acylphosphatase</fullName>
        <ecNumber evidence="2 5">3.6.1.7</ecNumber>
    </recommendedName>
</protein>
<dbReference type="SUPFAM" id="SSF54975">
    <property type="entry name" value="Acylphosphatase/BLUF domain-like"/>
    <property type="match status" value="1"/>
</dbReference>
<dbReference type="InterPro" id="IPR017968">
    <property type="entry name" value="Acylphosphatase_CS"/>
</dbReference>